<reference evidence="1 2" key="1">
    <citation type="journal article" date="2021" name="Appl. Environ. Microbiol.">
        <title>Genetic linkage and physical mapping for an oyster mushroom Pleurotus cornucopiae and QTL analysis for the trait cap color.</title>
        <authorList>
            <person name="Zhang Y."/>
            <person name="Gao W."/>
            <person name="Sonnenberg A."/>
            <person name="Chen Q."/>
            <person name="Zhang J."/>
            <person name="Huang C."/>
        </authorList>
    </citation>
    <scope>NUCLEOTIDE SEQUENCE [LARGE SCALE GENOMIC DNA]</scope>
    <source>
        <strain evidence="1">CCMSSC00406</strain>
    </source>
</reference>
<name>A0ACB7IJC2_PLECO</name>
<accession>A0ACB7IJC2</accession>
<dbReference type="Proteomes" id="UP000824881">
    <property type="component" value="Unassembled WGS sequence"/>
</dbReference>
<evidence type="ECO:0000313" key="2">
    <source>
        <dbReference type="Proteomes" id="UP000824881"/>
    </source>
</evidence>
<gene>
    <name evidence="1" type="ORF">CCMSSC00406_0005179</name>
</gene>
<sequence length="968" mass="110258">MRVRPSLVSVPPEVLEHIAFLTATDKFLGPPSAIIPLLSTNKRLNSCLSIKSNTLLYSRIFAAKFDVSPPLRRLRCRQPSAAALTEELQRRCYYLKRMRARLDSTVNPFAKDRGGDEILQSLLWTAYLMMLENDGKNERQLRDYAQIDVWLREFWFDDHGASFAKSSIRMDQWPPNNDKTSLGMWLFWFLLKPDEYMDDEHSWDVVNTLKIFALGAHQYQLTSPSWVDFVPDSHQSRSTRTMHYLGSLPLLPAPLAAPAILAFLTLVNKVLGSPTTMSYSVITSPSLSGIPSKSLEWECEWGRCLSLGHAEYDRFLTASYKPGSIEGIWEGMFTYTEFTAYAALLSGAPPPVLQKSMVVRHRQTWKLREYHLLSTESSSFSSGIYVDADNIHPLPAGDPLKSYFPTGTHISEHSGRIEVREPHSQDVVVYRRATSVVTDGNNQSACGTPCVLDVIITGEGHSAWGQFSLVGRVRPCDGFISLCKEYVDGDRGKWLYRGYLVGAANGNLAGRWRDTLSPAEVPGYEGCFTMSRRRDLPFDTIHHLPAFNGSDFTSAFVPPTFKRWSAREPLRIDHVKLPAFDSTDPQGPTSLSGRNEPGIRTYLLYKDGELLVVEAPPSTISQDGDYDQMHDMECWEKEYDYTLEKIQTAARTIDFGRTNWAYTILQPDGGCRIVHRNRPTFKVTYPTWAPVVDESDIEITKWLSAEERLGIWKGQEVDLLMGWDDRRLKEIEQTMRVQRTDCYRGVVMEPAIGRMVEHCDRAQVFEAIARVESRGLLYGSIHQSNIMISGGKVRLTNIATTRLFTPEEKQYHWTALRLMFDSLRGGVNFMTPPRTWPQQLQYIPSPLAPERPRSSFVKIWFVGTNTLLFPEESRKKRTRTAKRLTSGRRPQEPVDEHATSVTSMHSVSGRLLERNHAEYPYSRTLVSRRIPDDRKQWRSESALRLPLLPSYDSDTTCEEEDRCIEIGS</sequence>
<evidence type="ECO:0000313" key="1">
    <source>
        <dbReference type="EMBL" id="KAG9217809.1"/>
    </source>
</evidence>
<protein>
    <submittedName>
        <fullName evidence="1">Uncharacterized protein</fullName>
    </submittedName>
</protein>
<organism evidence="1 2">
    <name type="scientific">Pleurotus cornucopiae</name>
    <name type="common">Cornucopia mushroom</name>
    <dbReference type="NCBI Taxonomy" id="5321"/>
    <lineage>
        <taxon>Eukaryota</taxon>
        <taxon>Fungi</taxon>
        <taxon>Dikarya</taxon>
        <taxon>Basidiomycota</taxon>
        <taxon>Agaricomycotina</taxon>
        <taxon>Agaricomycetes</taxon>
        <taxon>Agaricomycetidae</taxon>
        <taxon>Agaricales</taxon>
        <taxon>Pleurotineae</taxon>
        <taxon>Pleurotaceae</taxon>
        <taxon>Pleurotus</taxon>
    </lineage>
</organism>
<keyword evidence="2" id="KW-1185">Reference proteome</keyword>
<comment type="caution">
    <text evidence="1">The sequence shown here is derived from an EMBL/GenBank/DDBJ whole genome shotgun (WGS) entry which is preliminary data.</text>
</comment>
<proteinExistence type="predicted"/>
<dbReference type="EMBL" id="WQMT02000011">
    <property type="protein sequence ID" value="KAG9217809.1"/>
    <property type="molecule type" value="Genomic_DNA"/>
</dbReference>